<dbReference type="FunFam" id="1.10.630.10:FF:000182">
    <property type="entry name" value="Cytochrome P450 3A4"/>
    <property type="match status" value="1"/>
</dbReference>
<reference evidence="13" key="1">
    <citation type="submission" date="2015-11" db="EMBL/GenBank/DDBJ databases">
        <title>De novo transcriptome assembly of four potential Pierce s Disease insect vectors from Arizona vineyards.</title>
        <authorList>
            <person name="Tassone E.E."/>
        </authorList>
    </citation>
    <scope>NUCLEOTIDE SEQUENCE</scope>
</reference>
<evidence type="ECO:0000313" key="13">
    <source>
        <dbReference type="EMBL" id="JAS96274.1"/>
    </source>
</evidence>
<keyword evidence="12" id="KW-0812">Transmembrane</keyword>
<keyword evidence="7" id="KW-0256">Endoplasmic reticulum</keyword>
<keyword evidence="9" id="KW-0560">Oxidoreductase</keyword>
<comment type="subcellular location">
    <subcellularLocation>
        <location evidence="3">Endoplasmic reticulum membrane</location>
        <topology evidence="3">Peripheral membrane protein</topology>
    </subcellularLocation>
    <subcellularLocation>
        <location evidence="2">Microsome membrane</location>
        <topology evidence="2">Peripheral membrane protein</topology>
    </subcellularLocation>
</comment>
<keyword evidence="8" id="KW-0492">Microsome</keyword>
<dbReference type="InterPro" id="IPR001128">
    <property type="entry name" value="Cyt_P450"/>
</dbReference>
<comment type="cofactor">
    <cofactor evidence="1">
        <name>heme</name>
        <dbReference type="ChEBI" id="CHEBI:30413"/>
    </cofactor>
</comment>
<evidence type="ECO:0000256" key="9">
    <source>
        <dbReference type="ARBA" id="ARBA00023002"/>
    </source>
</evidence>
<dbReference type="PRINTS" id="PR00463">
    <property type="entry name" value="EP450I"/>
</dbReference>
<dbReference type="GO" id="GO:0005789">
    <property type="term" value="C:endoplasmic reticulum membrane"/>
    <property type="evidence" value="ECO:0007669"/>
    <property type="project" value="UniProtKB-SubCell"/>
</dbReference>
<evidence type="ECO:0000256" key="11">
    <source>
        <dbReference type="ARBA" id="ARBA00023033"/>
    </source>
</evidence>
<evidence type="ECO:0000256" key="1">
    <source>
        <dbReference type="ARBA" id="ARBA00001971"/>
    </source>
</evidence>
<dbReference type="GO" id="GO:0016705">
    <property type="term" value="F:oxidoreductase activity, acting on paired donors, with incorporation or reduction of molecular oxygen"/>
    <property type="evidence" value="ECO:0007669"/>
    <property type="project" value="InterPro"/>
</dbReference>
<dbReference type="InterPro" id="IPR050705">
    <property type="entry name" value="Cytochrome_P450_3A"/>
</dbReference>
<keyword evidence="5" id="KW-0349">Heme</keyword>
<evidence type="ECO:0000256" key="12">
    <source>
        <dbReference type="SAM" id="Phobius"/>
    </source>
</evidence>
<evidence type="ECO:0008006" key="14">
    <source>
        <dbReference type="Google" id="ProtNLM"/>
    </source>
</evidence>
<evidence type="ECO:0000256" key="2">
    <source>
        <dbReference type="ARBA" id="ARBA00004174"/>
    </source>
</evidence>
<feature type="transmembrane region" description="Helical" evidence="12">
    <location>
        <begin position="6"/>
        <end position="29"/>
    </location>
</feature>
<accession>A0A1B6JAR2</accession>
<keyword evidence="11" id="KW-0503">Monooxygenase</keyword>
<evidence type="ECO:0000256" key="8">
    <source>
        <dbReference type="ARBA" id="ARBA00022848"/>
    </source>
</evidence>
<evidence type="ECO:0000256" key="10">
    <source>
        <dbReference type="ARBA" id="ARBA00023004"/>
    </source>
</evidence>
<dbReference type="PANTHER" id="PTHR24302">
    <property type="entry name" value="CYTOCHROME P450 FAMILY 3"/>
    <property type="match status" value="1"/>
</dbReference>
<evidence type="ECO:0000256" key="3">
    <source>
        <dbReference type="ARBA" id="ARBA00004406"/>
    </source>
</evidence>
<keyword evidence="10" id="KW-0408">Iron</keyword>
<dbReference type="GO" id="GO:0008395">
    <property type="term" value="F:steroid hydroxylase activity"/>
    <property type="evidence" value="ECO:0007669"/>
    <property type="project" value="TreeGrafter"/>
</dbReference>
<name>A0A1B6JAR2_9HEMI</name>
<keyword evidence="12" id="KW-1133">Transmembrane helix</keyword>
<protein>
    <recommendedName>
        <fullName evidence="14">Cytochrome P450</fullName>
    </recommendedName>
</protein>
<evidence type="ECO:0000256" key="4">
    <source>
        <dbReference type="ARBA" id="ARBA00010617"/>
    </source>
</evidence>
<gene>
    <name evidence="13" type="ORF">g.20327</name>
</gene>
<dbReference type="GO" id="GO:0020037">
    <property type="term" value="F:heme binding"/>
    <property type="evidence" value="ECO:0007669"/>
    <property type="project" value="InterPro"/>
</dbReference>
<dbReference type="SUPFAM" id="SSF48264">
    <property type="entry name" value="Cytochrome P450"/>
    <property type="match status" value="1"/>
</dbReference>
<comment type="similarity">
    <text evidence="4">Belongs to the cytochrome P450 family.</text>
</comment>
<dbReference type="InterPro" id="IPR036396">
    <property type="entry name" value="Cyt_P450_sf"/>
</dbReference>
<proteinExistence type="inferred from homology"/>
<keyword evidence="6" id="KW-0479">Metal-binding</keyword>
<dbReference type="PANTHER" id="PTHR24302:SF15">
    <property type="entry name" value="FATTY-ACID PEROXYGENASE"/>
    <property type="match status" value="1"/>
</dbReference>
<evidence type="ECO:0000256" key="6">
    <source>
        <dbReference type="ARBA" id="ARBA00022723"/>
    </source>
</evidence>
<dbReference type="InterPro" id="IPR002401">
    <property type="entry name" value="Cyt_P450_E_grp-I"/>
</dbReference>
<organism evidence="13">
    <name type="scientific">Homalodisca liturata</name>
    <dbReference type="NCBI Taxonomy" id="320908"/>
    <lineage>
        <taxon>Eukaryota</taxon>
        <taxon>Metazoa</taxon>
        <taxon>Ecdysozoa</taxon>
        <taxon>Arthropoda</taxon>
        <taxon>Hexapoda</taxon>
        <taxon>Insecta</taxon>
        <taxon>Pterygota</taxon>
        <taxon>Neoptera</taxon>
        <taxon>Paraneoptera</taxon>
        <taxon>Hemiptera</taxon>
        <taxon>Auchenorrhyncha</taxon>
        <taxon>Membracoidea</taxon>
        <taxon>Cicadellidae</taxon>
        <taxon>Cicadellinae</taxon>
        <taxon>Proconiini</taxon>
        <taxon>Homalodisca</taxon>
    </lineage>
</organism>
<evidence type="ECO:0000256" key="7">
    <source>
        <dbReference type="ARBA" id="ARBA00022824"/>
    </source>
</evidence>
<dbReference type="GO" id="GO:0005506">
    <property type="term" value="F:iron ion binding"/>
    <property type="evidence" value="ECO:0007669"/>
    <property type="project" value="InterPro"/>
</dbReference>
<sequence>MVDTDLSLYFVTIGVASVVVLAALLYRWFTSKHDFFLKQGINGPPPSLPTGTWKSAWKLLSGEEDLERIKRYGKVHGTFDGATPNLVVADPDLIKIVLHDEAAKFRSRRAFKVKNMILHKSLLAIEGFEPKSIKQVTNAAVSPENIKKLMPRINRTVDSLTQQVTKESKLDTKVNVSKCVVEYLSDALAFTLFGLDLNTDEKLKKQFTTTVSCAFAVSNPQSAFAVSSFLFDSLGSLDDFVLRKDCLSFLTSLCYSVLKERRSQEVTTEGKAVDFLDLLLAAAEEEKKEAAKDKGVDAEKVDILLTEVEIVSQCVNVVLTVVQASKSSLALALYTLGALPAVQDRLRSEVDMLLQKYSVSTYELVQECEYLDMFLGEILRLYPIEYRLERECVEGVKVGEAQLEPGVVVSVPIYAIHRHPDFYPDPETFEPERFSPENAAKRDHNIYLPFGQAGTNSSNIGIRLSVLFTKLALAVLVSAFNMSAVEDAKVPAPYQRGFTAVPKPEELWVKATVK</sequence>
<dbReference type="Pfam" id="PF00067">
    <property type="entry name" value="p450"/>
    <property type="match status" value="1"/>
</dbReference>
<evidence type="ECO:0000256" key="5">
    <source>
        <dbReference type="ARBA" id="ARBA00022617"/>
    </source>
</evidence>
<dbReference type="Gene3D" id="1.10.630.10">
    <property type="entry name" value="Cytochrome P450"/>
    <property type="match status" value="1"/>
</dbReference>
<dbReference type="AlphaFoldDB" id="A0A1B6JAR2"/>
<dbReference type="EMBL" id="GECU01011432">
    <property type="protein sequence ID" value="JAS96274.1"/>
    <property type="molecule type" value="Transcribed_RNA"/>
</dbReference>
<keyword evidence="12" id="KW-0472">Membrane</keyword>